<organism evidence="5">
    <name type="scientific">Methyloraptor flagellatus</name>
    <dbReference type="NCBI Taxonomy" id="3162530"/>
    <lineage>
        <taxon>Bacteria</taxon>
        <taxon>Pseudomonadati</taxon>
        <taxon>Pseudomonadota</taxon>
        <taxon>Alphaproteobacteria</taxon>
        <taxon>Hyphomicrobiales</taxon>
        <taxon>Ancalomicrobiaceae</taxon>
        <taxon>Methyloraptor</taxon>
    </lineage>
</organism>
<dbReference type="PROSITE" id="PS00519">
    <property type="entry name" value="HTH_ASNC_1"/>
    <property type="match status" value="1"/>
</dbReference>
<dbReference type="InterPro" id="IPR019887">
    <property type="entry name" value="Tscrpt_reg_AsnC/Lrp_C"/>
</dbReference>
<dbReference type="GO" id="GO:0043200">
    <property type="term" value="P:response to amino acid"/>
    <property type="evidence" value="ECO:0007669"/>
    <property type="project" value="TreeGrafter"/>
</dbReference>
<dbReference type="GO" id="GO:0005829">
    <property type="term" value="C:cytosol"/>
    <property type="evidence" value="ECO:0007669"/>
    <property type="project" value="TreeGrafter"/>
</dbReference>
<dbReference type="RefSeq" id="WP_407048157.1">
    <property type="nucleotide sequence ID" value="NZ_CP158568.1"/>
</dbReference>
<dbReference type="PRINTS" id="PR00033">
    <property type="entry name" value="HTHASNC"/>
</dbReference>
<reference evidence="5" key="1">
    <citation type="submission" date="2024-06" db="EMBL/GenBank/DDBJ databases">
        <title>Methylostella associata gen. nov., sp. nov., a novel Ancalomicrobiaceae-affiliated facultatively methylotrophic bacteria that feed on methanotrophs of the genus Methylococcus.</title>
        <authorList>
            <person name="Saltykova V."/>
            <person name="Danilova O.V."/>
            <person name="Oshkin I.Y."/>
            <person name="Belova S.E."/>
            <person name="Pimenov N.V."/>
            <person name="Dedysh S.N."/>
        </authorList>
    </citation>
    <scope>NUCLEOTIDE SEQUENCE</scope>
    <source>
        <strain evidence="5">S20</strain>
    </source>
</reference>
<dbReference type="GO" id="GO:0043565">
    <property type="term" value="F:sequence-specific DNA binding"/>
    <property type="evidence" value="ECO:0007669"/>
    <property type="project" value="InterPro"/>
</dbReference>
<keyword evidence="2" id="KW-0238">DNA-binding</keyword>
<dbReference type="KEGG" id="mflg:ABS361_13180"/>
<dbReference type="AlphaFoldDB" id="A0AAU7X5E9"/>
<evidence type="ECO:0000256" key="3">
    <source>
        <dbReference type="ARBA" id="ARBA00023163"/>
    </source>
</evidence>
<keyword evidence="1" id="KW-0805">Transcription regulation</keyword>
<dbReference type="PROSITE" id="PS50956">
    <property type="entry name" value="HTH_ASNC_2"/>
    <property type="match status" value="1"/>
</dbReference>
<keyword evidence="3" id="KW-0804">Transcription</keyword>
<dbReference type="Pfam" id="PF01037">
    <property type="entry name" value="AsnC_trans_reg"/>
    <property type="match status" value="1"/>
</dbReference>
<sequence>MRELQLDDRDRQILNELQNDGRLSNADLAERVNLSPSACLRRVNLLLESGIVAGTHLVLDEKVAGFAGTAYVFLTLAEQGAEIFQAFETRVRAVPQIQECYLVAGQTDYMIRVVFADMADLERLHAEVISRLPGVVQIRSALALRTVKRTTKLPI</sequence>
<dbReference type="CDD" id="cd00090">
    <property type="entry name" value="HTH_ARSR"/>
    <property type="match status" value="1"/>
</dbReference>
<evidence type="ECO:0000259" key="4">
    <source>
        <dbReference type="PROSITE" id="PS50956"/>
    </source>
</evidence>
<dbReference type="InterPro" id="IPR036388">
    <property type="entry name" value="WH-like_DNA-bd_sf"/>
</dbReference>
<evidence type="ECO:0000313" key="5">
    <source>
        <dbReference type="EMBL" id="XBY43055.1"/>
    </source>
</evidence>
<dbReference type="PANTHER" id="PTHR30154">
    <property type="entry name" value="LEUCINE-RESPONSIVE REGULATORY PROTEIN"/>
    <property type="match status" value="1"/>
</dbReference>
<dbReference type="Gene3D" id="3.30.70.920">
    <property type="match status" value="1"/>
</dbReference>
<proteinExistence type="predicted"/>
<dbReference type="GO" id="GO:0006355">
    <property type="term" value="P:regulation of DNA-templated transcription"/>
    <property type="evidence" value="ECO:0007669"/>
    <property type="project" value="UniProtKB-ARBA"/>
</dbReference>
<evidence type="ECO:0000256" key="1">
    <source>
        <dbReference type="ARBA" id="ARBA00023015"/>
    </source>
</evidence>
<dbReference type="InterPro" id="IPR019885">
    <property type="entry name" value="Tscrpt_reg_HTH_AsnC-type_CS"/>
</dbReference>
<name>A0AAU7X5E9_9HYPH</name>
<dbReference type="Gene3D" id="1.10.10.10">
    <property type="entry name" value="Winged helix-like DNA-binding domain superfamily/Winged helix DNA-binding domain"/>
    <property type="match status" value="1"/>
</dbReference>
<dbReference type="InterPro" id="IPR036390">
    <property type="entry name" value="WH_DNA-bd_sf"/>
</dbReference>
<dbReference type="InterPro" id="IPR000485">
    <property type="entry name" value="AsnC-type_HTH_dom"/>
</dbReference>
<dbReference type="SMART" id="SM00344">
    <property type="entry name" value="HTH_ASNC"/>
    <property type="match status" value="1"/>
</dbReference>
<dbReference type="EMBL" id="CP158568">
    <property type="protein sequence ID" value="XBY43055.1"/>
    <property type="molecule type" value="Genomic_DNA"/>
</dbReference>
<dbReference type="InterPro" id="IPR019888">
    <property type="entry name" value="Tscrpt_reg_AsnC-like"/>
</dbReference>
<evidence type="ECO:0000256" key="2">
    <source>
        <dbReference type="ARBA" id="ARBA00023125"/>
    </source>
</evidence>
<dbReference type="Pfam" id="PF13412">
    <property type="entry name" value="HTH_24"/>
    <property type="match status" value="1"/>
</dbReference>
<dbReference type="InterPro" id="IPR011991">
    <property type="entry name" value="ArsR-like_HTH"/>
</dbReference>
<accession>A0AAU7X5E9</accession>
<dbReference type="InterPro" id="IPR011008">
    <property type="entry name" value="Dimeric_a/b-barrel"/>
</dbReference>
<dbReference type="SUPFAM" id="SSF54909">
    <property type="entry name" value="Dimeric alpha+beta barrel"/>
    <property type="match status" value="1"/>
</dbReference>
<feature type="domain" description="HTH asnC-type" evidence="4">
    <location>
        <begin position="6"/>
        <end position="67"/>
    </location>
</feature>
<protein>
    <submittedName>
        <fullName evidence="5">Lrp/AsnC family transcriptional regulator</fullName>
    </submittedName>
</protein>
<dbReference type="PANTHER" id="PTHR30154:SF34">
    <property type="entry name" value="TRANSCRIPTIONAL REGULATOR AZLB"/>
    <property type="match status" value="1"/>
</dbReference>
<dbReference type="SUPFAM" id="SSF46785">
    <property type="entry name" value="Winged helix' DNA-binding domain"/>
    <property type="match status" value="1"/>
</dbReference>
<gene>
    <name evidence="5" type="ORF">ABS361_13180</name>
</gene>